<dbReference type="GO" id="GO:0043022">
    <property type="term" value="F:ribosome binding"/>
    <property type="evidence" value="ECO:0007669"/>
    <property type="project" value="TreeGrafter"/>
</dbReference>
<protein>
    <recommendedName>
        <fullName evidence="4 9">Trigger factor</fullName>
        <shortName evidence="9">TF</shortName>
        <ecNumber evidence="3 9">5.2.1.8</ecNumber>
    </recommendedName>
    <alternativeName>
        <fullName evidence="8 9">PPIase</fullName>
    </alternativeName>
</protein>
<gene>
    <name evidence="9" type="primary">tig</name>
    <name evidence="13" type="ordered locus">Isop_2399</name>
</gene>
<comment type="function">
    <text evidence="9">Involved in protein export. Acts as a chaperone by maintaining the newly synthesized protein in an open conformation. Functions as a peptidyl-prolyl cis-trans isomerase.</text>
</comment>
<evidence type="ECO:0000256" key="9">
    <source>
        <dbReference type="HAMAP-Rule" id="MF_00303"/>
    </source>
</evidence>
<dbReference type="InterPro" id="IPR046357">
    <property type="entry name" value="PPIase_dom_sf"/>
</dbReference>
<keyword evidence="14" id="KW-1185">Reference proteome</keyword>
<evidence type="ECO:0000313" key="14">
    <source>
        <dbReference type="Proteomes" id="UP000008631"/>
    </source>
</evidence>
<dbReference type="AlphaFoldDB" id="E8QWS5"/>
<keyword evidence="9" id="KW-0963">Cytoplasm</keyword>
<evidence type="ECO:0000256" key="8">
    <source>
        <dbReference type="ARBA" id="ARBA00029986"/>
    </source>
</evidence>
<evidence type="ECO:0000313" key="13">
    <source>
        <dbReference type="EMBL" id="ADV62975.1"/>
    </source>
</evidence>
<sequence>MSVEEQTGVEEMTSPADLTMAGRPPLKMKVDITQAGPCRKHLKVEISAQDVEEEFGRALGDFSKTAIVPGFRPGKAPRTLVERRYRKEVSGQVKGSLLMACMEQLDKEYKLNPISQPNIDPEAIQLPERGPMTFELEIEVPPEFELPDYTGLKVKRPTLEITAEDVDRQLRLIREERAQIVPKDGAVALGDLVVAKMTVELGDRDPIEIEEFEFRVRDDLRLQDALIPGIGATLEGAKVGESRTLDLQVAPSAGVPDAGAQTGKATLTILDLKTPRLPDLDEAFAKSLGFASIGDLRDAARSALERQFEYRRNEFIRREVMDQILKQCEFDLPPDLVKRQERLTLGRRIQEMRAAGLSEAEIKAGFAELKFNAHAATTRSLQEYFILSKIAEQENFEVSEEELEQEIQAIAAASDESPRRVRARLEKEGMLETLATQIIERKALQKLLNGVSFEDVPQSRSTDVETIELALFPSPAPGQ</sequence>
<evidence type="ECO:0000256" key="2">
    <source>
        <dbReference type="ARBA" id="ARBA00005464"/>
    </source>
</evidence>
<dbReference type="SUPFAM" id="SSF109998">
    <property type="entry name" value="Triger factor/SurA peptide-binding domain-like"/>
    <property type="match status" value="1"/>
</dbReference>
<dbReference type="InParanoid" id="E8QWS5"/>
<keyword evidence="9" id="KW-0132">Cell division</keyword>
<keyword evidence="7 9" id="KW-0413">Isomerase</keyword>
<dbReference type="Gene3D" id="3.10.50.40">
    <property type="match status" value="1"/>
</dbReference>
<evidence type="ECO:0000256" key="10">
    <source>
        <dbReference type="SAM" id="MobiDB-lite"/>
    </source>
</evidence>
<dbReference type="Proteomes" id="UP000008631">
    <property type="component" value="Chromosome"/>
</dbReference>
<dbReference type="GO" id="GO:0051083">
    <property type="term" value="P:'de novo' cotranslational protein folding"/>
    <property type="evidence" value="ECO:0007669"/>
    <property type="project" value="TreeGrafter"/>
</dbReference>
<dbReference type="NCBIfam" id="TIGR00115">
    <property type="entry name" value="tig"/>
    <property type="match status" value="1"/>
</dbReference>
<dbReference type="OrthoDB" id="9767721at2"/>
<dbReference type="EMBL" id="CP002353">
    <property type="protein sequence ID" value="ADV62975.1"/>
    <property type="molecule type" value="Genomic_DNA"/>
</dbReference>
<evidence type="ECO:0000259" key="11">
    <source>
        <dbReference type="Pfam" id="PF05697"/>
    </source>
</evidence>
<dbReference type="Gene3D" id="1.10.3120.10">
    <property type="entry name" value="Trigger factor, C-terminal domain"/>
    <property type="match status" value="1"/>
</dbReference>
<dbReference type="GO" id="GO:0051301">
    <property type="term" value="P:cell division"/>
    <property type="evidence" value="ECO:0007669"/>
    <property type="project" value="UniProtKB-KW"/>
</dbReference>
<dbReference type="PIRSF" id="PIRSF003095">
    <property type="entry name" value="Trigger_factor"/>
    <property type="match status" value="1"/>
</dbReference>
<organism evidence="13 14">
    <name type="scientific">Isosphaera pallida (strain ATCC 43644 / DSM 9630 / IS1B)</name>
    <dbReference type="NCBI Taxonomy" id="575540"/>
    <lineage>
        <taxon>Bacteria</taxon>
        <taxon>Pseudomonadati</taxon>
        <taxon>Planctomycetota</taxon>
        <taxon>Planctomycetia</taxon>
        <taxon>Isosphaerales</taxon>
        <taxon>Isosphaeraceae</taxon>
        <taxon>Isosphaera</taxon>
    </lineage>
</organism>
<dbReference type="GO" id="GO:0044183">
    <property type="term" value="F:protein folding chaperone"/>
    <property type="evidence" value="ECO:0007669"/>
    <property type="project" value="TreeGrafter"/>
</dbReference>
<dbReference type="GO" id="GO:0043335">
    <property type="term" value="P:protein unfolding"/>
    <property type="evidence" value="ECO:0007669"/>
    <property type="project" value="TreeGrafter"/>
</dbReference>
<accession>E8QWS5</accession>
<evidence type="ECO:0000256" key="3">
    <source>
        <dbReference type="ARBA" id="ARBA00013194"/>
    </source>
</evidence>
<feature type="region of interest" description="Disordered" evidence="10">
    <location>
        <begin position="1"/>
        <end position="24"/>
    </location>
</feature>
<dbReference type="GO" id="GO:0015031">
    <property type="term" value="P:protein transport"/>
    <property type="evidence" value="ECO:0007669"/>
    <property type="project" value="UniProtKB-UniRule"/>
</dbReference>
<reference evidence="13 14" key="1">
    <citation type="journal article" date="2011" name="Stand. Genomic Sci.">
        <title>Complete genome sequence of Isosphaera pallida type strain (IS1B).</title>
        <authorList>
            <consortium name="US DOE Joint Genome Institute (JGI-PGF)"/>
            <person name="Goker M."/>
            <person name="Cleland D."/>
            <person name="Saunders E."/>
            <person name="Lapidus A."/>
            <person name="Nolan M."/>
            <person name="Lucas S."/>
            <person name="Hammon N."/>
            <person name="Deshpande S."/>
            <person name="Cheng J.F."/>
            <person name="Tapia R."/>
            <person name="Han C."/>
            <person name="Goodwin L."/>
            <person name="Pitluck S."/>
            <person name="Liolios K."/>
            <person name="Pagani I."/>
            <person name="Ivanova N."/>
            <person name="Mavromatis K."/>
            <person name="Pati A."/>
            <person name="Chen A."/>
            <person name="Palaniappan K."/>
            <person name="Land M."/>
            <person name="Hauser L."/>
            <person name="Chang Y.J."/>
            <person name="Jeffries C.D."/>
            <person name="Detter J.C."/>
            <person name="Beck B."/>
            <person name="Woyke T."/>
            <person name="Bristow J."/>
            <person name="Eisen J.A."/>
            <person name="Markowitz V."/>
            <person name="Hugenholtz P."/>
            <person name="Kyrpides N.C."/>
            <person name="Klenk H.P."/>
        </authorList>
    </citation>
    <scope>NUCLEOTIDE SEQUENCE [LARGE SCALE GENOMIC DNA]</scope>
    <source>
        <strain evidence="14">ATCC 43644 / DSM 9630 / IS1B</strain>
    </source>
</reference>
<evidence type="ECO:0000256" key="6">
    <source>
        <dbReference type="ARBA" id="ARBA00023186"/>
    </source>
</evidence>
<dbReference type="SUPFAM" id="SSF54534">
    <property type="entry name" value="FKBP-like"/>
    <property type="match status" value="1"/>
</dbReference>
<evidence type="ECO:0000259" key="12">
    <source>
        <dbReference type="Pfam" id="PF05698"/>
    </source>
</evidence>
<dbReference type="InterPro" id="IPR036611">
    <property type="entry name" value="Trigger_fac_ribosome-bd_sf"/>
</dbReference>
<dbReference type="GO" id="GO:0003755">
    <property type="term" value="F:peptidyl-prolyl cis-trans isomerase activity"/>
    <property type="evidence" value="ECO:0007669"/>
    <property type="project" value="UniProtKB-UniRule"/>
</dbReference>
<dbReference type="Pfam" id="PF05697">
    <property type="entry name" value="Trigger_N"/>
    <property type="match status" value="1"/>
</dbReference>
<name>E8QWS5_ISOPI</name>
<dbReference type="PANTHER" id="PTHR30560:SF3">
    <property type="entry name" value="TRIGGER FACTOR-LIKE PROTEIN TIG, CHLOROPLASTIC"/>
    <property type="match status" value="1"/>
</dbReference>
<dbReference type="HOGENOM" id="CLU_033058_3_3_0"/>
<dbReference type="STRING" id="575540.Isop_2399"/>
<dbReference type="GO" id="GO:0005737">
    <property type="term" value="C:cytoplasm"/>
    <property type="evidence" value="ECO:0007669"/>
    <property type="project" value="UniProtKB-SubCell"/>
</dbReference>
<dbReference type="KEGG" id="ipa:Isop_2399"/>
<feature type="domain" description="Trigger factor C-terminal" evidence="12">
    <location>
        <begin position="294"/>
        <end position="448"/>
    </location>
</feature>
<dbReference type="InterPro" id="IPR005215">
    <property type="entry name" value="Trig_fac"/>
</dbReference>
<evidence type="ECO:0000256" key="7">
    <source>
        <dbReference type="ARBA" id="ARBA00023235"/>
    </source>
</evidence>
<proteinExistence type="inferred from homology"/>
<dbReference type="InterPro" id="IPR027304">
    <property type="entry name" value="Trigger_fact/SurA_dom_sf"/>
</dbReference>
<keyword evidence="9" id="KW-0131">Cell cycle</keyword>
<dbReference type="RefSeq" id="WP_013565263.1">
    <property type="nucleotide sequence ID" value="NC_014962.1"/>
</dbReference>
<dbReference type="FunCoup" id="E8QWS5">
    <property type="interactions" value="553"/>
</dbReference>
<comment type="domain">
    <text evidence="9">Consists of 3 domains; the N-terminus binds the ribosome, the middle domain has PPIase activity, while the C-terminus has intrinsic chaperone activity on its own.</text>
</comment>
<evidence type="ECO:0000256" key="5">
    <source>
        <dbReference type="ARBA" id="ARBA00023110"/>
    </source>
</evidence>
<dbReference type="InterPro" id="IPR037041">
    <property type="entry name" value="Trigger_fac_C_sf"/>
</dbReference>
<dbReference type="HAMAP" id="MF_00303">
    <property type="entry name" value="Trigger_factor_Tig"/>
    <property type="match status" value="1"/>
</dbReference>
<dbReference type="InterPro" id="IPR008881">
    <property type="entry name" value="Trigger_fac_ribosome-bd_bac"/>
</dbReference>
<evidence type="ECO:0000256" key="4">
    <source>
        <dbReference type="ARBA" id="ARBA00016902"/>
    </source>
</evidence>
<dbReference type="EC" id="5.2.1.8" evidence="3 9"/>
<dbReference type="SUPFAM" id="SSF102735">
    <property type="entry name" value="Trigger factor ribosome-binding domain"/>
    <property type="match status" value="1"/>
</dbReference>
<feature type="domain" description="Trigger factor ribosome-binding bacterial" evidence="11">
    <location>
        <begin position="28"/>
        <end position="171"/>
    </location>
</feature>
<dbReference type="InterPro" id="IPR008880">
    <property type="entry name" value="Trigger_fac_C"/>
</dbReference>
<evidence type="ECO:0000256" key="1">
    <source>
        <dbReference type="ARBA" id="ARBA00000971"/>
    </source>
</evidence>
<comment type="similarity">
    <text evidence="2 9">Belongs to the FKBP-type PPIase family. Tig subfamily.</text>
</comment>
<dbReference type="PANTHER" id="PTHR30560">
    <property type="entry name" value="TRIGGER FACTOR CHAPERONE AND PEPTIDYL-PROLYL CIS/TRANS ISOMERASE"/>
    <property type="match status" value="1"/>
</dbReference>
<keyword evidence="5 9" id="KW-0697">Rotamase</keyword>
<dbReference type="eggNOG" id="COG0544">
    <property type="taxonomic scope" value="Bacteria"/>
</dbReference>
<dbReference type="Gene3D" id="3.30.70.1050">
    <property type="entry name" value="Trigger factor ribosome-binding domain"/>
    <property type="match status" value="1"/>
</dbReference>
<keyword evidence="6 9" id="KW-0143">Chaperone</keyword>
<dbReference type="Pfam" id="PF05698">
    <property type="entry name" value="Trigger_C"/>
    <property type="match status" value="1"/>
</dbReference>
<comment type="catalytic activity">
    <reaction evidence="1 9">
        <text>[protein]-peptidylproline (omega=180) = [protein]-peptidylproline (omega=0)</text>
        <dbReference type="Rhea" id="RHEA:16237"/>
        <dbReference type="Rhea" id="RHEA-COMP:10747"/>
        <dbReference type="Rhea" id="RHEA-COMP:10748"/>
        <dbReference type="ChEBI" id="CHEBI:83833"/>
        <dbReference type="ChEBI" id="CHEBI:83834"/>
        <dbReference type="EC" id="5.2.1.8"/>
    </reaction>
</comment>
<comment type="subcellular location">
    <subcellularLocation>
        <location evidence="9">Cytoplasm</location>
    </subcellularLocation>
    <text evidence="9">About half TF is bound to the ribosome near the polypeptide exit tunnel while the other half is free in the cytoplasm.</text>
</comment>